<gene>
    <name evidence="2" type="ORF">CLUP02_05270</name>
</gene>
<feature type="compositionally biased region" description="Polar residues" evidence="1">
    <location>
        <begin position="304"/>
        <end position="314"/>
    </location>
</feature>
<sequence>MLDTSSENISFEPVQQRTLNAVVPRTIPPSVLSRHHQYAAAMGPDGHRTPATMQVPSLDGCSHGNVNFLVLRLATETSQGPVLEDGCCAASNTSNWSQDHGFDDPPSIGNLGIIPLAATCRQFMDKLPLPSRSSRKPTTARQVCDSKAAYFKEAFGYSYRYHLRVYRSGPITGHAIIAVTEAVTAVDRKVGPVERHYGQEEARRRLTTYLCLERDHRLAITGKTLQSNAKWLNASGALGGAGQRRGILAETPILLQQSNLDTVRFSALSELDHYAGYELLKCRTTDRPGVRGLPQHPPPLFTPTLGSTHVNSSPGKDPDESLSTLESSLQGGMECKVGLFRFIMDRLTVEQQYRRKNLGPHGDPPHRARPRIHTLNDLGEGGSMGTQRGAVLGRPSYERFACTRCRPIAAEFIPPVQGLIALKATYGVKRHITLPLLTVAKGPSSFWYQARNPCPQNNANGTVESFTEGVSLSRGRSSTKLHRRDGGVCTFGLAYRLIAANFAGPATARHTETHGIESVRSIPGESRKRHAGFKSSRHVPSAHILVVKTTDFSLAMSRPPRPFFPAAVDYRQKLSVFFSLLSENSAIDVN</sequence>
<dbReference type="KEGG" id="clup:CLUP02_05270"/>
<proteinExistence type="predicted"/>
<keyword evidence="3" id="KW-1185">Reference proteome</keyword>
<dbReference type="GeneID" id="73339288"/>
<reference evidence="2" key="1">
    <citation type="journal article" date="2021" name="Mol. Plant Microbe Interact.">
        <title>Complete Genome Sequence of the Plant-Pathogenic Fungus Colletotrichum lupini.</title>
        <authorList>
            <person name="Baroncelli R."/>
            <person name="Pensec F."/>
            <person name="Da Lio D."/>
            <person name="Boufleur T."/>
            <person name="Vicente I."/>
            <person name="Sarrocco S."/>
            <person name="Picot A."/>
            <person name="Baraldi E."/>
            <person name="Sukno S."/>
            <person name="Thon M."/>
            <person name="Le Floch G."/>
        </authorList>
    </citation>
    <scope>NUCLEOTIDE SEQUENCE</scope>
    <source>
        <strain evidence="2">IMI 504893</strain>
    </source>
</reference>
<dbReference type="RefSeq" id="XP_049141421.1">
    <property type="nucleotide sequence ID" value="XM_049284278.1"/>
</dbReference>
<evidence type="ECO:0000313" key="2">
    <source>
        <dbReference type="EMBL" id="UQC79790.1"/>
    </source>
</evidence>
<dbReference type="EMBL" id="CP019475">
    <property type="protein sequence ID" value="UQC79790.1"/>
    <property type="molecule type" value="Genomic_DNA"/>
</dbReference>
<protein>
    <submittedName>
        <fullName evidence="2">Uncharacterized protein</fullName>
    </submittedName>
</protein>
<feature type="region of interest" description="Disordered" evidence="1">
    <location>
        <begin position="288"/>
        <end position="327"/>
    </location>
</feature>
<evidence type="ECO:0000256" key="1">
    <source>
        <dbReference type="SAM" id="MobiDB-lite"/>
    </source>
</evidence>
<organism evidence="2 3">
    <name type="scientific">Colletotrichum lupini</name>
    <dbReference type="NCBI Taxonomy" id="145971"/>
    <lineage>
        <taxon>Eukaryota</taxon>
        <taxon>Fungi</taxon>
        <taxon>Dikarya</taxon>
        <taxon>Ascomycota</taxon>
        <taxon>Pezizomycotina</taxon>
        <taxon>Sordariomycetes</taxon>
        <taxon>Hypocreomycetidae</taxon>
        <taxon>Glomerellales</taxon>
        <taxon>Glomerellaceae</taxon>
        <taxon>Colletotrichum</taxon>
        <taxon>Colletotrichum acutatum species complex</taxon>
    </lineage>
</organism>
<name>A0A9Q8WEL8_9PEZI</name>
<accession>A0A9Q8WEL8</accession>
<dbReference type="AlphaFoldDB" id="A0A9Q8WEL8"/>
<evidence type="ECO:0000313" key="3">
    <source>
        <dbReference type="Proteomes" id="UP000830671"/>
    </source>
</evidence>
<dbReference type="Proteomes" id="UP000830671">
    <property type="component" value="Chromosome 3"/>
</dbReference>